<reference evidence="1 2" key="1">
    <citation type="journal article" date="2014" name="BMC Genomics">
        <title>Oil accumulation mechanisms of the oleaginous microalga Chlorella protothecoides revealed through its genome, transcriptomes, and proteomes.</title>
        <authorList>
            <person name="Gao C."/>
            <person name="Wang Y."/>
            <person name="Shen Y."/>
            <person name="Yan D."/>
            <person name="He X."/>
            <person name="Dai J."/>
            <person name="Wu Q."/>
        </authorList>
    </citation>
    <scope>NUCLEOTIDE SEQUENCE [LARGE SCALE GENOMIC DNA]</scope>
    <source>
        <strain evidence="1 2">0710</strain>
    </source>
</reference>
<dbReference type="GeneID" id="23612838"/>
<dbReference type="KEGG" id="apro:F751_1447"/>
<evidence type="ECO:0000313" key="1">
    <source>
        <dbReference type="EMBL" id="KFM25833.1"/>
    </source>
</evidence>
<dbReference type="EMBL" id="KL662123">
    <property type="protein sequence ID" value="KFM25833.1"/>
    <property type="molecule type" value="Genomic_DNA"/>
</dbReference>
<accession>A0A087SJC9</accession>
<organism evidence="1 2">
    <name type="scientific">Auxenochlorella protothecoides</name>
    <name type="common">Green microalga</name>
    <name type="synonym">Chlorella protothecoides</name>
    <dbReference type="NCBI Taxonomy" id="3075"/>
    <lineage>
        <taxon>Eukaryota</taxon>
        <taxon>Viridiplantae</taxon>
        <taxon>Chlorophyta</taxon>
        <taxon>core chlorophytes</taxon>
        <taxon>Trebouxiophyceae</taxon>
        <taxon>Chlorellales</taxon>
        <taxon>Chlorellaceae</taxon>
        <taxon>Auxenochlorella</taxon>
    </lineage>
</organism>
<sequence length="54" mass="6030">MRTVPPSPTHLAAGLVDGNHVASSDLLLLYRLDHLRAEIVDGLHLRRLHRELAL</sequence>
<keyword evidence="2" id="KW-1185">Reference proteome</keyword>
<dbReference type="RefSeq" id="XP_011398729.1">
    <property type="nucleotide sequence ID" value="XM_011400427.1"/>
</dbReference>
<protein>
    <submittedName>
        <fullName evidence="1">Uncharacterized protein</fullName>
    </submittedName>
</protein>
<gene>
    <name evidence="1" type="ORF">F751_1447</name>
</gene>
<dbReference type="Proteomes" id="UP000028924">
    <property type="component" value="Unassembled WGS sequence"/>
</dbReference>
<evidence type="ECO:0000313" key="2">
    <source>
        <dbReference type="Proteomes" id="UP000028924"/>
    </source>
</evidence>
<proteinExistence type="predicted"/>
<dbReference type="AlphaFoldDB" id="A0A087SJC9"/>
<name>A0A087SJC9_AUXPR</name>